<dbReference type="FunFam" id="1.10.238.260:FF:000001">
    <property type="entry name" value="2-isopropylmalate synthase"/>
    <property type="match status" value="1"/>
</dbReference>
<accession>A0A9X7J342</accession>
<dbReference type="PROSITE" id="PS50991">
    <property type="entry name" value="PYR_CT"/>
    <property type="match status" value="1"/>
</dbReference>
<reference evidence="4 5" key="1">
    <citation type="submission" date="2018-03" db="EMBL/GenBank/DDBJ databases">
        <title>Genome sequence of Moorella stamsii DSM 26217.</title>
        <authorList>
            <person name="Poehlein A."/>
            <person name="Daniel R."/>
        </authorList>
    </citation>
    <scope>NUCLEOTIDE SEQUENCE [LARGE SCALE GENOMIC DNA]</scope>
    <source>
        <strain evidence="5">DSM 26217</strain>
    </source>
</reference>
<keyword evidence="1 2" id="KW-0808">Transferase</keyword>
<evidence type="ECO:0000313" key="4">
    <source>
        <dbReference type="EMBL" id="PRR72392.1"/>
    </source>
</evidence>
<dbReference type="PANTHER" id="PTHR42880:SF1">
    <property type="entry name" value="ISOPROPYLMALATE_HOMOCITRATE_CITRAMALATE SYNTHASE FAMILY PROTEIN"/>
    <property type="match status" value="1"/>
</dbReference>
<sequence>MQVRVVDTTLRDGEQAPGVAFNLEEKVTIARMLDLLGVAQIEAGTPAMGEMEQQAIRAMVRMGSKCRISAWNRMVWEDIRASLACGVRDVHISAPVSPIQIRYKLGQSHQWVLERLRQACFYAMDHGLRVTVGAEDASRADPVFLLEFAFLARELGAERLRYCDTVGVLDPFTTFERLAWLKEKIDLELEFHGHNDFGLATANALAAVKAGAGWVDATISGLGERAGNAALEEVVMALKHLHGVDLGFKTERLREIAAYVARASGRQLPAWKPIVGSNIFAHESGIHADGALKNPRTYEVFAPEEVGLKRQIVIGKHSGTAAIKAKFAEYGIALSQEEAAAILERVRAAAVQLKRSLDDKELVYLYEDYLLHRSPRIASTHSS</sequence>
<dbReference type="InterPro" id="IPR000891">
    <property type="entry name" value="PYR_CT"/>
</dbReference>
<dbReference type="CDD" id="cd07939">
    <property type="entry name" value="DRE_TIM_NifV"/>
    <property type="match status" value="1"/>
</dbReference>
<dbReference type="PANTHER" id="PTHR42880">
    <property type="entry name" value="HOMOCITRATE SYNTHASE"/>
    <property type="match status" value="1"/>
</dbReference>
<dbReference type="AlphaFoldDB" id="A0A9X7J342"/>
<dbReference type="NCBIfam" id="TIGR02660">
    <property type="entry name" value="nifV_homocitr"/>
    <property type="match status" value="1"/>
</dbReference>
<evidence type="ECO:0000256" key="1">
    <source>
        <dbReference type="ARBA" id="ARBA00022679"/>
    </source>
</evidence>
<dbReference type="EC" id="2.3.3.13" evidence="4"/>
<protein>
    <submittedName>
        <fullName evidence="4">2-isopropylmalate synthase</fullName>
        <ecNumber evidence="4">2.3.3.13</ecNumber>
    </submittedName>
</protein>
<evidence type="ECO:0000313" key="5">
    <source>
        <dbReference type="Proteomes" id="UP000239430"/>
    </source>
</evidence>
<dbReference type="Pfam" id="PF22617">
    <property type="entry name" value="HCS_D2"/>
    <property type="match status" value="1"/>
</dbReference>
<evidence type="ECO:0000256" key="2">
    <source>
        <dbReference type="RuleBase" id="RU003523"/>
    </source>
</evidence>
<organism evidence="4 5">
    <name type="scientific">Neomoorella stamsii</name>
    <dbReference type="NCBI Taxonomy" id="1266720"/>
    <lineage>
        <taxon>Bacteria</taxon>
        <taxon>Bacillati</taxon>
        <taxon>Bacillota</taxon>
        <taxon>Clostridia</taxon>
        <taxon>Neomoorellales</taxon>
        <taxon>Neomoorellaceae</taxon>
        <taxon>Neomoorella</taxon>
    </lineage>
</organism>
<dbReference type="InterPro" id="IPR002034">
    <property type="entry name" value="AIPM/Hcit_synth_CS"/>
</dbReference>
<name>A0A9X7J342_9FIRM</name>
<dbReference type="InterPro" id="IPR013477">
    <property type="entry name" value="NifV/FrbC"/>
</dbReference>
<dbReference type="GO" id="GO:0003852">
    <property type="term" value="F:2-isopropylmalate synthase activity"/>
    <property type="evidence" value="ECO:0007669"/>
    <property type="project" value="UniProtKB-EC"/>
</dbReference>
<dbReference type="PROSITE" id="PS00815">
    <property type="entry name" value="AIPM_HOMOCIT_SYNTH_1"/>
    <property type="match status" value="1"/>
</dbReference>
<proteinExistence type="inferred from homology"/>
<keyword evidence="5" id="KW-1185">Reference proteome</keyword>
<dbReference type="Pfam" id="PF00682">
    <property type="entry name" value="HMGL-like"/>
    <property type="match status" value="1"/>
</dbReference>
<evidence type="ECO:0000259" key="3">
    <source>
        <dbReference type="PROSITE" id="PS50991"/>
    </source>
</evidence>
<dbReference type="InterPro" id="IPR054691">
    <property type="entry name" value="LeuA/HCS_post-cat"/>
</dbReference>
<dbReference type="PROSITE" id="PS00816">
    <property type="entry name" value="AIPM_HOMOCIT_SYNTH_2"/>
    <property type="match status" value="1"/>
</dbReference>
<gene>
    <name evidence="4" type="primary">leuA_4</name>
    <name evidence="4" type="ORF">MOST_21030</name>
</gene>
<keyword evidence="4" id="KW-0012">Acyltransferase</keyword>
<dbReference type="InterPro" id="IPR013785">
    <property type="entry name" value="Aldolase_TIM"/>
</dbReference>
<comment type="similarity">
    <text evidence="2">Belongs to the alpha-IPM synthase/homocitrate synthase family.</text>
</comment>
<dbReference type="EMBL" id="PVXL01000046">
    <property type="protein sequence ID" value="PRR72392.1"/>
    <property type="molecule type" value="Genomic_DNA"/>
</dbReference>
<comment type="caution">
    <text evidence="4">The sequence shown here is derived from an EMBL/GenBank/DDBJ whole genome shotgun (WGS) entry which is preliminary data.</text>
</comment>
<feature type="domain" description="Pyruvate carboxyltransferase" evidence="3">
    <location>
        <begin position="3"/>
        <end position="254"/>
    </location>
</feature>
<dbReference type="Gene3D" id="3.20.20.70">
    <property type="entry name" value="Aldolase class I"/>
    <property type="match status" value="1"/>
</dbReference>
<dbReference type="Gene3D" id="1.10.238.260">
    <property type="match status" value="1"/>
</dbReference>
<dbReference type="SUPFAM" id="SSF51569">
    <property type="entry name" value="Aldolase"/>
    <property type="match status" value="1"/>
</dbReference>
<dbReference type="Proteomes" id="UP000239430">
    <property type="component" value="Unassembled WGS sequence"/>
</dbReference>
<dbReference type="GO" id="GO:0019752">
    <property type="term" value="P:carboxylic acid metabolic process"/>
    <property type="evidence" value="ECO:0007669"/>
    <property type="project" value="InterPro"/>
</dbReference>